<accession>A0A917HB97</accession>
<dbReference type="Gene3D" id="3.90.550.10">
    <property type="entry name" value="Spore Coat Polysaccharide Biosynthesis Protein SpsA, Chain A"/>
    <property type="match status" value="1"/>
</dbReference>
<dbReference type="Pfam" id="PF00535">
    <property type="entry name" value="Glycos_transf_2"/>
    <property type="match status" value="1"/>
</dbReference>
<dbReference type="AlphaFoldDB" id="A0A917HB97"/>
<dbReference type="InterPro" id="IPR029044">
    <property type="entry name" value="Nucleotide-diphossugar_trans"/>
</dbReference>
<keyword evidence="6" id="KW-1185">Reference proteome</keyword>
<feature type="domain" description="Glycosyltransferase 2-like" evidence="4">
    <location>
        <begin position="5"/>
        <end position="169"/>
    </location>
</feature>
<organism evidence="5 6">
    <name type="scientific">Virgibacillus oceani</name>
    <dbReference type="NCBI Taxonomy" id="1479511"/>
    <lineage>
        <taxon>Bacteria</taxon>
        <taxon>Bacillati</taxon>
        <taxon>Bacillota</taxon>
        <taxon>Bacilli</taxon>
        <taxon>Bacillales</taxon>
        <taxon>Bacillaceae</taxon>
        <taxon>Virgibacillus</taxon>
    </lineage>
</organism>
<evidence type="ECO:0000256" key="1">
    <source>
        <dbReference type="ARBA" id="ARBA00006739"/>
    </source>
</evidence>
<gene>
    <name evidence="5" type="primary">epsJ</name>
    <name evidence="5" type="ORF">GCM10011398_17220</name>
</gene>
<evidence type="ECO:0000313" key="5">
    <source>
        <dbReference type="EMBL" id="GGG73334.1"/>
    </source>
</evidence>
<proteinExistence type="inferred from homology"/>
<name>A0A917HB97_9BACI</name>
<evidence type="ECO:0000259" key="4">
    <source>
        <dbReference type="Pfam" id="PF00535"/>
    </source>
</evidence>
<protein>
    <submittedName>
        <fullName evidence="5">Glycosyltransferase EpsJ</fullName>
    </submittedName>
</protein>
<dbReference type="GO" id="GO:0016757">
    <property type="term" value="F:glycosyltransferase activity"/>
    <property type="evidence" value="ECO:0007669"/>
    <property type="project" value="UniProtKB-KW"/>
</dbReference>
<comment type="caution">
    <text evidence="5">The sequence shown here is derived from an EMBL/GenBank/DDBJ whole genome shotgun (WGS) entry which is preliminary data.</text>
</comment>
<dbReference type="PANTHER" id="PTHR22916">
    <property type="entry name" value="GLYCOSYLTRANSFERASE"/>
    <property type="match status" value="1"/>
</dbReference>
<dbReference type="EMBL" id="BMFR01000005">
    <property type="protein sequence ID" value="GGG73334.1"/>
    <property type="molecule type" value="Genomic_DNA"/>
</dbReference>
<dbReference type="CDD" id="cd00761">
    <property type="entry name" value="Glyco_tranf_GTA_type"/>
    <property type="match status" value="1"/>
</dbReference>
<reference evidence="5" key="1">
    <citation type="journal article" date="2014" name="Int. J. Syst. Evol. Microbiol.">
        <title>Complete genome sequence of Corynebacterium casei LMG S-19264T (=DSM 44701T), isolated from a smear-ripened cheese.</title>
        <authorList>
            <consortium name="US DOE Joint Genome Institute (JGI-PGF)"/>
            <person name="Walter F."/>
            <person name="Albersmeier A."/>
            <person name="Kalinowski J."/>
            <person name="Ruckert C."/>
        </authorList>
    </citation>
    <scope>NUCLEOTIDE SEQUENCE</scope>
    <source>
        <strain evidence="5">CGMCC 1.12754</strain>
    </source>
</reference>
<dbReference type="SUPFAM" id="SSF53448">
    <property type="entry name" value="Nucleotide-diphospho-sugar transferases"/>
    <property type="match status" value="1"/>
</dbReference>
<sequence>MKTVSIIIPIYNAEPHLNHCITSVLTQTYPSIKVILINDGSIDNSGEICEAIANTDNRVKVIHQQNAGPSKARNTGIAAATGEYIQFVDADDWIDPNMTEKLVEGMRDNVQLVMCGYQLMDKSKPLQKYIPALKGIYTMEEFMQHFGELYKAILLPSPCNKLYKKEIIQDKKIRFREEFSIGEDLLFNMDYIQKCSHISIIRDQLYNYTFNRHSLTNEFNQELFDNQQMLYQKVKGFLVKHNCYSGENQQSLHTIYANGVVNSLNNLFFKDSSLSSLEKKEQIAHIISNNVVRKNIAYFKDGMQARYIGRMIRYNAINGIYSFLSMKVFMKHKMNPLFRLLKRVNK</sequence>
<dbReference type="PANTHER" id="PTHR22916:SF51">
    <property type="entry name" value="GLYCOSYLTRANSFERASE EPSH-RELATED"/>
    <property type="match status" value="1"/>
</dbReference>
<keyword evidence="3" id="KW-0808">Transferase</keyword>
<keyword evidence="2" id="KW-0328">Glycosyltransferase</keyword>
<evidence type="ECO:0000256" key="2">
    <source>
        <dbReference type="ARBA" id="ARBA00022676"/>
    </source>
</evidence>
<dbReference type="Proteomes" id="UP000622860">
    <property type="component" value="Unassembled WGS sequence"/>
</dbReference>
<dbReference type="InterPro" id="IPR001173">
    <property type="entry name" value="Glyco_trans_2-like"/>
</dbReference>
<evidence type="ECO:0000256" key="3">
    <source>
        <dbReference type="ARBA" id="ARBA00022679"/>
    </source>
</evidence>
<reference evidence="5" key="2">
    <citation type="submission" date="2020-09" db="EMBL/GenBank/DDBJ databases">
        <authorList>
            <person name="Sun Q."/>
            <person name="Zhou Y."/>
        </authorList>
    </citation>
    <scope>NUCLEOTIDE SEQUENCE</scope>
    <source>
        <strain evidence="5">CGMCC 1.12754</strain>
    </source>
</reference>
<evidence type="ECO:0000313" key="6">
    <source>
        <dbReference type="Proteomes" id="UP000622860"/>
    </source>
</evidence>
<comment type="similarity">
    <text evidence="1">Belongs to the glycosyltransferase 2 family.</text>
</comment>
<dbReference type="RefSeq" id="WP_188454980.1">
    <property type="nucleotide sequence ID" value="NZ_BMFR01000005.1"/>
</dbReference>